<reference evidence="2" key="1">
    <citation type="submission" date="2021-06" db="EMBL/GenBank/DDBJ databases">
        <authorList>
            <person name="Kallberg Y."/>
            <person name="Tangrot J."/>
            <person name="Rosling A."/>
        </authorList>
    </citation>
    <scope>NUCLEOTIDE SEQUENCE</scope>
    <source>
        <strain evidence="2">MA453B</strain>
    </source>
</reference>
<comment type="caution">
    <text evidence="2">The sequence shown here is derived from an EMBL/GenBank/DDBJ whole genome shotgun (WGS) entry which is preliminary data.</text>
</comment>
<evidence type="ECO:0000313" key="2">
    <source>
        <dbReference type="EMBL" id="CAG8577824.1"/>
    </source>
</evidence>
<name>A0A9N9G2W7_9GLOM</name>
<dbReference type="AlphaFoldDB" id="A0A9N9G2W7"/>
<protein>
    <submittedName>
        <fullName evidence="2">26784_t:CDS:1</fullName>
    </submittedName>
</protein>
<sequence length="401" mass="44265">MSEELFQLYSPEQVMIVTSPHFQSTTSATDNSTAALFNNPAEDFIIYSQDTNYTQSSDNGLFSNISHVIHQQPIVGDYVAVDSTFNSPHNSHIESPIIEDLCYTEIDQSILAQASPHGNSINNNPSLSFPTNNVFVSPQSPFTVATPVVGNDIILNSPIPLLGTPQQRQRLYNDINELIRTPGTHTVTTPIATPLTLWEPYYSDFSSLENTPILAPQTPATPYTPLQVGDPQLYDNNIGQDWYSLFPPFQYCAMPEITVEGEKKPEISEVTMGTPNSATSTSEKSPSLNVHEQTSELDHQLSSTIDTIDVKNSETKSPTHSSDSAHTTPANTPRLVPIRPRESGENSEPIRRSKRQRRSGFIFEACLFALLSVTDIGRSQNMKKKNVAMSLLTSSIGFPFI</sequence>
<accession>A0A9N9G2W7</accession>
<evidence type="ECO:0000256" key="1">
    <source>
        <dbReference type="SAM" id="MobiDB-lite"/>
    </source>
</evidence>
<dbReference type="Proteomes" id="UP000789405">
    <property type="component" value="Unassembled WGS sequence"/>
</dbReference>
<dbReference type="EMBL" id="CAJVPY010002988">
    <property type="protein sequence ID" value="CAG8577824.1"/>
    <property type="molecule type" value="Genomic_DNA"/>
</dbReference>
<feature type="compositionally biased region" description="Basic and acidic residues" evidence="1">
    <location>
        <begin position="339"/>
        <end position="351"/>
    </location>
</feature>
<keyword evidence="3" id="KW-1185">Reference proteome</keyword>
<dbReference type="OrthoDB" id="8117402at2759"/>
<proteinExistence type="predicted"/>
<feature type="compositionally biased region" description="Polar residues" evidence="1">
    <location>
        <begin position="271"/>
        <end position="292"/>
    </location>
</feature>
<gene>
    <name evidence="2" type="ORF">DERYTH_LOCUS6532</name>
</gene>
<organism evidence="2 3">
    <name type="scientific">Dentiscutata erythropus</name>
    <dbReference type="NCBI Taxonomy" id="1348616"/>
    <lineage>
        <taxon>Eukaryota</taxon>
        <taxon>Fungi</taxon>
        <taxon>Fungi incertae sedis</taxon>
        <taxon>Mucoromycota</taxon>
        <taxon>Glomeromycotina</taxon>
        <taxon>Glomeromycetes</taxon>
        <taxon>Diversisporales</taxon>
        <taxon>Gigasporaceae</taxon>
        <taxon>Dentiscutata</taxon>
    </lineage>
</organism>
<feature type="region of interest" description="Disordered" evidence="1">
    <location>
        <begin position="266"/>
        <end position="355"/>
    </location>
</feature>
<evidence type="ECO:0000313" key="3">
    <source>
        <dbReference type="Proteomes" id="UP000789405"/>
    </source>
</evidence>
<feature type="compositionally biased region" description="Polar residues" evidence="1">
    <location>
        <begin position="315"/>
        <end position="331"/>
    </location>
</feature>